<dbReference type="CDD" id="cd00093">
    <property type="entry name" value="HTH_XRE"/>
    <property type="match status" value="1"/>
</dbReference>
<dbReference type="NCBIfam" id="TIGR02684">
    <property type="entry name" value="dnstrm_HI1420"/>
    <property type="match status" value="1"/>
</dbReference>
<evidence type="ECO:0000313" key="2">
    <source>
        <dbReference type="Proteomes" id="UP000550354"/>
    </source>
</evidence>
<sequence length="100" mass="11054">MATTPEVFQRFDPADHLEDLADVTDYLQIALDASREDPTAVPRALGVIARSRNMSELARTVGMSRDGLYRALSESGNPRWSTVIKVTQALGLRFELHPVA</sequence>
<protein>
    <submittedName>
        <fullName evidence="1">Putative addiction module antidote protein</fullName>
    </submittedName>
</protein>
<dbReference type="InterPro" id="IPR014057">
    <property type="entry name" value="HI1420"/>
</dbReference>
<dbReference type="RefSeq" id="WP_181756691.1">
    <property type="nucleotide sequence ID" value="NZ_JACEOG010000002.1"/>
</dbReference>
<comment type="caution">
    <text evidence="1">The sequence shown here is derived from an EMBL/GenBank/DDBJ whole genome shotgun (WGS) entry which is preliminary data.</text>
</comment>
<evidence type="ECO:0000313" key="1">
    <source>
        <dbReference type="EMBL" id="MBA4609872.1"/>
    </source>
</evidence>
<proteinExistence type="predicted"/>
<dbReference type="Gene3D" id="1.10.260.40">
    <property type="entry name" value="lambda repressor-like DNA-binding domains"/>
    <property type="match status" value="1"/>
</dbReference>
<keyword evidence="2" id="KW-1185">Reference proteome</keyword>
<organism evidence="1 2">
    <name type="scientific">Aeromicrobium phoceense</name>
    <dbReference type="NCBI Taxonomy" id="2754045"/>
    <lineage>
        <taxon>Bacteria</taxon>
        <taxon>Bacillati</taxon>
        <taxon>Actinomycetota</taxon>
        <taxon>Actinomycetes</taxon>
        <taxon>Propionibacteriales</taxon>
        <taxon>Nocardioidaceae</taxon>
        <taxon>Aeromicrobium</taxon>
    </lineage>
</organism>
<accession>A0A838XIF3</accession>
<dbReference type="EMBL" id="JACEOG010000002">
    <property type="protein sequence ID" value="MBA4609872.1"/>
    <property type="molecule type" value="Genomic_DNA"/>
</dbReference>
<dbReference type="PANTHER" id="PTHR40275">
    <property type="entry name" value="SSL7038 PROTEIN"/>
    <property type="match status" value="1"/>
</dbReference>
<name>A0A838XIF3_9ACTN</name>
<dbReference type="Proteomes" id="UP000550354">
    <property type="component" value="Unassembled WGS sequence"/>
</dbReference>
<reference evidence="1 2" key="1">
    <citation type="submission" date="2020-07" db="EMBL/GenBank/DDBJ databases">
        <title>Draft genome and description of Aeromicrobium phoceense strain Marseille-Q0843 isolated from healthy skin swab.</title>
        <authorList>
            <person name="Boxberger M."/>
            <person name="La Scola B."/>
        </authorList>
    </citation>
    <scope>NUCLEOTIDE SEQUENCE [LARGE SCALE GENOMIC DNA]</scope>
    <source>
        <strain evidence="1 2">Marseille-Q0843</strain>
    </source>
</reference>
<dbReference type="InterPro" id="IPR001387">
    <property type="entry name" value="Cro/C1-type_HTH"/>
</dbReference>
<dbReference type="AlphaFoldDB" id="A0A838XIF3"/>
<dbReference type="PANTHER" id="PTHR40275:SF1">
    <property type="entry name" value="SSL7038 PROTEIN"/>
    <property type="match status" value="1"/>
</dbReference>
<dbReference type="SUPFAM" id="SSF47413">
    <property type="entry name" value="lambda repressor-like DNA-binding domains"/>
    <property type="match status" value="1"/>
</dbReference>
<dbReference type="InterPro" id="IPR010982">
    <property type="entry name" value="Lambda_DNA-bd_dom_sf"/>
</dbReference>
<gene>
    <name evidence="1" type="ORF">H1W00_15430</name>
</gene>
<dbReference type="GO" id="GO:0003677">
    <property type="term" value="F:DNA binding"/>
    <property type="evidence" value="ECO:0007669"/>
    <property type="project" value="InterPro"/>
</dbReference>
<dbReference type="Pfam" id="PF21716">
    <property type="entry name" value="dnstrm_HI1420"/>
    <property type="match status" value="1"/>
</dbReference>